<evidence type="ECO:0000313" key="9">
    <source>
        <dbReference type="EMBL" id="ONM30041.1"/>
    </source>
</evidence>
<dbReference type="InParanoid" id="A0A1D6MLF5"/>
<comment type="catalytic activity">
    <reaction evidence="7 8">
        <text>alpha-D-xylose = alpha-D-xylulofuranose</text>
        <dbReference type="Rhea" id="RHEA:22816"/>
        <dbReference type="ChEBI" id="CHEBI:28518"/>
        <dbReference type="ChEBI" id="CHEBI:188998"/>
        <dbReference type="EC" id="5.3.1.5"/>
    </reaction>
</comment>
<evidence type="ECO:0000256" key="6">
    <source>
        <dbReference type="ARBA" id="ARBA00023277"/>
    </source>
</evidence>
<accession>A0A1D6MLF5</accession>
<dbReference type="PANTHER" id="PTHR48408">
    <property type="match status" value="1"/>
</dbReference>
<name>A0A1D6MLF5_MAIZE</name>
<dbReference type="InterPro" id="IPR001998">
    <property type="entry name" value="Xylose_isomerase"/>
</dbReference>
<evidence type="ECO:0000256" key="7">
    <source>
        <dbReference type="ARBA" id="ARBA00033659"/>
    </source>
</evidence>
<dbReference type="InterPro" id="IPR036237">
    <property type="entry name" value="Xyl_isomerase-like_sf"/>
</dbReference>
<dbReference type="EMBL" id="CM007649">
    <property type="protein sequence ID" value="ONM30041.1"/>
    <property type="molecule type" value="Genomic_DNA"/>
</dbReference>
<dbReference type="GO" id="GO:0042732">
    <property type="term" value="P:D-xylose metabolic process"/>
    <property type="evidence" value="ECO:0007669"/>
    <property type="project" value="UniProtKB-KW"/>
</dbReference>
<reference evidence="9" key="1">
    <citation type="submission" date="2015-12" db="EMBL/GenBank/DDBJ databases">
        <title>Update maize B73 reference genome by single molecule sequencing technologies.</title>
        <authorList>
            <consortium name="Maize Genome Sequencing Project"/>
            <person name="Ware D."/>
        </authorList>
    </citation>
    <scope>NUCLEOTIDE SEQUENCE [LARGE SCALE GENOMIC DNA]</scope>
    <source>
        <tissue evidence="9">Seedling</tissue>
    </source>
</reference>
<dbReference type="Gene3D" id="3.20.20.150">
    <property type="entry name" value="Divalent-metal-dependent TIM barrel enzymes"/>
    <property type="match status" value="1"/>
</dbReference>
<keyword evidence="5 8" id="KW-0413">Isomerase</keyword>
<gene>
    <name evidence="9" type="ORF">ZEAMMB73_Zm00001d039861</name>
</gene>
<dbReference type="PANTHER" id="PTHR48408:SF1">
    <property type="entry name" value="XYLOSE ISOMERASE"/>
    <property type="match status" value="1"/>
</dbReference>
<evidence type="ECO:0000256" key="5">
    <source>
        <dbReference type="ARBA" id="ARBA00023235"/>
    </source>
</evidence>
<evidence type="ECO:0000256" key="1">
    <source>
        <dbReference type="ARBA" id="ARBA00005765"/>
    </source>
</evidence>
<evidence type="ECO:0000256" key="8">
    <source>
        <dbReference type="RuleBase" id="RU000609"/>
    </source>
</evidence>
<dbReference type="SMR" id="A0A1D6MLF5"/>
<organism evidence="9">
    <name type="scientific">Zea mays</name>
    <name type="common">Maize</name>
    <dbReference type="NCBI Taxonomy" id="4577"/>
    <lineage>
        <taxon>Eukaryota</taxon>
        <taxon>Viridiplantae</taxon>
        <taxon>Streptophyta</taxon>
        <taxon>Embryophyta</taxon>
        <taxon>Tracheophyta</taxon>
        <taxon>Spermatophyta</taxon>
        <taxon>Magnoliopsida</taxon>
        <taxon>Liliopsida</taxon>
        <taxon>Poales</taxon>
        <taxon>Poaceae</taxon>
        <taxon>PACMAD clade</taxon>
        <taxon>Panicoideae</taxon>
        <taxon>Andropogonodae</taxon>
        <taxon>Andropogoneae</taxon>
        <taxon>Tripsacinae</taxon>
        <taxon>Zea</taxon>
    </lineage>
</organism>
<dbReference type="AlphaFoldDB" id="A0A1D6MLF5"/>
<protein>
    <recommendedName>
        <fullName evidence="2 8">Xylose isomerase</fullName>
        <ecNumber evidence="2 8">5.3.1.5</ecNumber>
    </recommendedName>
</protein>
<evidence type="ECO:0000256" key="2">
    <source>
        <dbReference type="ARBA" id="ARBA00011958"/>
    </source>
</evidence>
<evidence type="ECO:0000256" key="4">
    <source>
        <dbReference type="ARBA" id="ARBA00022723"/>
    </source>
</evidence>
<dbReference type="PRINTS" id="PR00688">
    <property type="entry name" value="XYLOSISMRASE"/>
</dbReference>
<dbReference type="PaxDb" id="4577-GRMZM2G330575_P01"/>
<dbReference type="EC" id="5.3.1.5" evidence="2 8"/>
<dbReference type="PROSITE" id="PS51415">
    <property type="entry name" value="XYLOSE_ISOMERASE"/>
    <property type="match status" value="1"/>
</dbReference>
<keyword evidence="6 8" id="KW-0119">Carbohydrate metabolism</keyword>
<dbReference type="STRING" id="4577.A0A1D6MLF5"/>
<dbReference type="SUPFAM" id="SSF51658">
    <property type="entry name" value="Xylose isomerase-like"/>
    <property type="match status" value="1"/>
</dbReference>
<evidence type="ECO:0000256" key="3">
    <source>
        <dbReference type="ARBA" id="ARBA00022629"/>
    </source>
</evidence>
<dbReference type="GO" id="GO:0009045">
    <property type="term" value="F:xylose isomerase activity"/>
    <property type="evidence" value="ECO:0007669"/>
    <property type="project" value="UniProtKB-EC"/>
</dbReference>
<proteinExistence type="inferred from homology"/>
<dbReference type="ExpressionAtlas" id="A0A1D6MLF5">
    <property type="expression patterns" value="baseline"/>
</dbReference>
<sequence>MLNAKFNDIATNLGLDLYLVHLRASIDKVNELVYDAISNDQELIPVFGALVMHLCTGFGPEALPSHCTSTARRGTMSTCWRAATEGVRYMQQSDIPYYLNHVELYFVANISDCLLDLSRLIFFKLLLTTRRRLDSTVIQSRTLLIEPKPQEPTKHQYDWDVATTFAFLQKYGPTGEFEINVECNHATLSGHRKAAIMNWRLHGLMGCLEISMQTLVILKLVCWDTDQFMTDIAEATLVMSSVVKNGGLAPGGFNFDAKLSVPFV</sequence>
<keyword evidence="4 8" id="KW-0479">Metal-binding</keyword>
<dbReference type="GO" id="GO:0046872">
    <property type="term" value="F:metal ion binding"/>
    <property type="evidence" value="ECO:0007669"/>
    <property type="project" value="UniProtKB-KW"/>
</dbReference>
<keyword evidence="3 8" id="KW-0859">Xylose metabolism</keyword>
<comment type="similarity">
    <text evidence="1 8">Belongs to the xylose isomerase family.</text>
</comment>